<dbReference type="EMBL" id="JALD01000047">
    <property type="protein sequence ID" value="EUD10812.1"/>
    <property type="molecule type" value="Genomic_DNA"/>
</dbReference>
<proteinExistence type="predicted"/>
<name>A0AAV3M4R5_9GAMM</name>
<protein>
    <submittedName>
        <fullName evidence="1">Uncharacterized protein</fullName>
    </submittedName>
</protein>
<comment type="caution">
    <text evidence="1">The sequence shown here is derived from an EMBL/GenBank/DDBJ whole genome shotgun (WGS) entry which is preliminary data.</text>
</comment>
<dbReference type="AlphaFoldDB" id="A0AAV3M4R5"/>
<organism evidence="1 2">
    <name type="scientific">Providencia alcalifaciens 205/92</name>
    <dbReference type="NCBI Taxonomy" id="1256988"/>
    <lineage>
        <taxon>Bacteria</taxon>
        <taxon>Pseudomonadati</taxon>
        <taxon>Pseudomonadota</taxon>
        <taxon>Gammaproteobacteria</taxon>
        <taxon>Enterobacterales</taxon>
        <taxon>Morganellaceae</taxon>
        <taxon>Providencia</taxon>
    </lineage>
</organism>
<sequence>MKYLDLHPFAYGDNPEEANKLMELEFQRLFDFISKQLKEEGLIHISQENIGVNKQLSIHSYCKKRQDFYLPDDTDLHYLINKNVLSKEDEDKILEKVFKYRSGVYVWKNNAKINEVGIDND</sequence>
<evidence type="ECO:0000313" key="2">
    <source>
        <dbReference type="Proteomes" id="UP000022311"/>
    </source>
</evidence>
<dbReference type="Proteomes" id="UP000022311">
    <property type="component" value="Unassembled WGS sequence"/>
</dbReference>
<accession>A0AAV3M4R5</accession>
<dbReference type="RefSeq" id="WP_036962360.1">
    <property type="nucleotide sequence ID" value="NZ_JALD01000047.1"/>
</dbReference>
<gene>
    <name evidence="1" type="ORF">HMPREF1563_0218</name>
</gene>
<evidence type="ECO:0000313" key="1">
    <source>
        <dbReference type="EMBL" id="EUD10812.1"/>
    </source>
</evidence>
<reference evidence="1 2" key="1">
    <citation type="submission" date="2014-01" db="EMBL/GenBank/DDBJ databases">
        <authorList>
            <person name="Durkin A.S."/>
            <person name="McCorrison J."/>
            <person name="Torralba M."/>
            <person name="Gillis M."/>
            <person name="Haft D.H."/>
            <person name="Methe B."/>
            <person name="Sutton G."/>
            <person name="Nelson K.E."/>
        </authorList>
    </citation>
    <scope>NUCLEOTIDE SEQUENCE [LARGE SCALE GENOMIC DNA]</scope>
    <source>
        <strain evidence="1 2">205/92</strain>
    </source>
</reference>